<sequence length="64" mass="7073">MTYRIVAIILFIIFVAVMAFKVLPGDFGNTAVNIGVDIAFIAAGMIVYKIAELLDIKNNRKKNI</sequence>
<keyword evidence="2" id="KW-0614">Plasmid</keyword>
<reference evidence="2 3" key="1">
    <citation type="journal article" date="2018" name="Front. Microbiol.">
        <title>Description and Comparative Genomics of Macrococcus caseolyticus subsp. hominis subsp. nov., Macrococcus goetzii sp. nov., Macrococcus epidermidis sp. nov., and Macrococcus bohemicus sp. nov., Novel Macrococci From Human Clinical Material With Virulence Potential and Suspected Uptake of Foreign DNA by Natural Transformation.</title>
        <authorList>
            <person name="Maslanova I."/>
            <person name="Wertheimer Z."/>
            <person name="Sedlacek I."/>
            <person name="Svec P."/>
            <person name="Indrakova A."/>
            <person name="Kovarovic V."/>
            <person name="Schumann P."/>
            <person name="Sproer C."/>
            <person name="Kralova S."/>
            <person name="Sedo O."/>
            <person name="Kristofova L."/>
            <person name="Vrbovska V."/>
            <person name="Fuzik T."/>
            <person name="Petras P."/>
            <person name="Zdrahal Z."/>
            <person name="Ruzickova V."/>
            <person name="Doskar J."/>
            <person name="Pantucek R."/>
        </authorList>
    </citation>
    <scope>NUCLEOTIDE SEQUENCE [LARGE SCALE GENOMIC DNA]</scope>
    <source>
        <strain evidence="2 3">03/115</strain>
        <plasmid evidence="2">pZKMB2</plasmid>
    </source>
</reference>
<keyword evidence="1" id="KW-0812">Transmembrane</keyword>
<dbReference type="Proteomes" id="UP000249579">
    <property type="component" value="Plasmid pZKMB2"/>
</dbReference>
<keyword evidence="1" id="KW-0472">Membrane</keyword>
<proteinExistence type="predicted"/>
<evidence type="ECO:0000313" key="2">
    <source>
        <dbReference type="EMBL" id="RAK47680.1"/>
    </source>
</evidence>
<geneLocation type="plasmid" evidence="3">
    <name>pzkmb2</name>
</geneLocation>
<protein>
    <submittedName>
        <fullName evidence="2">Uncharacterized protein</fullName>
    </submittedName>
</protein>
<feature type="transmembrane region" description="Helical" evidence="1">
    <location>
        <begin position="30"/>
        <end position="51"/>
    </location>
</feature>
<evidence type="ECO:0000256" key="1">
    <source>
        <dbReference type="SAM" id="Phobius"/>
    </source>
</evidence>
<evidence type="ECO:0000313" key="3">
    <source>
        <dbReference type="Proteomes" id="UP000249579"/>
    </source>
</evidence>
<name>A0A327ZZH9_9STAP</name>
<dbReference type="RefSeq" id="WP_111744479.1">
    <property type="nucleotide sequence ID" value="NZ_CM009973.1"/>
</dbReference>
<gene>
    <name evidence="2" type="ORF">BHX94_12555</name>
</gene>
<keyword evidence="1" id="KW-1133">Transmembrane helix</keyword>
<feature type="transmembrane region" description="Helical" evidence="1">
    <location>
        <begin position="5"/>
        <end position="24"/>
    </location>
</feature>
<dbReference type="AlphaFoldDB" id="A0A327ZZH9"/>
<comment type="caution">
    <text evidence="2">The sequence shown here is derived from an EMBL/GenBank/DDBJ whole genome shotgun (WGS) entry which is preliminary data.</text>
</comment>
<organism evidence="2 3">
    <name type="scientific">Macrococcoides bohemicum</name>
    <dbReference type="NCBI Taxonomy" id="1903056"/>
    <lineage>
        <taxon>Bacteria</taxon>
        <taxon>Bacillati</taxon>
        <taxon>Bacillota</taxon>
        <taxon>Bacilli</taxon>
        <taxon>Bacillales</taxon>
        <taxon>Staphylococcaceae</taxon>
        <taxon>Macrococcoides</taxon>
    </lineage>
</organism>
<accession>A0A327ZZH9</accession>
<dbReference type="EMBL" id="PZJG01000031">
    <property type="protein sequence ID" value="RAK47680.1"/>
    <property type="molecule type" value="Genomic_DNA"/>
</dbReference>